<feature type="domain" description="Choline/carnitine acyltransferase" evidence="9">
    <location>
        <begin position="25"/>
        <end position="331"/>
    </location>
</feature>
<dbReference type="Pfam" id="PF00755">
    <property type="entry name" value="Carn_acyltransf"/>
    <property type="match status" value="2"/>
</dbReference>
<proteinExistence type="inferred from homology"/>
<evidence type="ECO:0000259" key="9">
    <source>
        <dbReference type="Pfam" id="PF00755"/>
    </source>
</evidence>
<dbReference type="Gene3D" id="3.30.559.70">
    <property type="entry name" value="Choline/Carnitine o-acyltransferase, domain 2"/>
    <property type="match status" value="1"/>
</dbReference>
<keyword evidence="6" id="KW-0012">Acyltransferase</keyword>
<keyword evidence="2" id="KW-0813">Transport</keyword>
<dbReference type="FunFam" id="3.30.559.10:FF:000019">
    <property type="entry name" value="Carnitine acetyl transferase"/>
    <property type="match status" value="1"/>
</dbReference>
<protein>
    <recommendedName>
        <fullName evidence="9">Choline/carnitine acyltransferase domain-containing protein</fullName>
    </recommendedName>
</protein>
<evidence type="ECO:0000256" key="3">
    <source>
        <dbReference type="ARBA" id="ARBA00022679"/>
    </source>
</evidence>
<dbReference type="SUPFAM" id="SSF52777">
    <property type="entry name" value="CoA-dependent acyltransferases"/>
    <property type="match status" value="2"/>
</dbReference>
<comment type="similarity">
    <text evidence="1">Belongs to the carnitine/choline acetyltransferase family.</text>
</comment>
<organism evidence="10 11">
    <name type="scientific">Phascolomyces articulosus</name>
    <dbReference type="NCBI Taxonomy" id="60185"/>
    <lineage>
        <taxon>Eukaryota</taxon>
        <taxon>Fungi</taxon>
        <taxon>Fungi incertae sedis</taxon>
        <taxon>Mucoromycota</taxon>
        <taxon>Mucoromycotina</taxon>
        <taxon>Mucoromycetes</taxon>
        <taxon>Mucorales</taxon>
        <taxon>Lichtheimiaceae</taxon>
        <taxon>Phascolomyces</taxon>
    </lineage>
</organism>
<gene>
    <name evidence="10" type="ORF">BDA99DRAFT_498203</name>
</gene>
<evidence type="ECO:0000256" key="5">
    <source>
        <dbReference type="ARBA" id="ARBA00023098"/>
    </source>
</evidence>
<evidence type="ECO:0000256" key="7">
    <source>
        <dbReference type="PIRSR" id="PIRSR600542-1"/>
    </source>
</evidence>
<dbReference type="InterPro" id="IPR042231">
    <property type="entry name" value="Cho/carn_acyl_trans_2"/>
</dbReference>
<dbReference type="GO" id="GO:0009437">
    <property type="term" value="P:carnitine metabolic process"/>
    <property type="evidence" value="ECO:0007669"/>
    <property type="project" value="TreeGrafter"/>
</dbReference>
<sequence length="718" mass="80891">MIEATKNIDATGGKTFQFQEKLPNLPIPELQGTIQRYLKAVQPLQTPQEFEKTKEAAELFLNKEGPQLQEELKKYATDKMSYIEEFWYDSYLQTTDPVVLNLNPFFLLEDDPTPQRNDQVVRAASLICSTLTFIEALRAKTLEPDVFRGTPLCMSQFTRLFATSRVPTDNGCYIAPAEESRHIVVMAHSQVYHFEVFDEQGEVALTEKEIASNLRAIIRDASQIPVTEIAKNAIGVLTTENRRNWARLRTELQHDPVNRDALQVVDKALFVVCLDHVTPSTIEDLSTNMLCGTYKLDHGLQVGTCTNRWYDKLQIIVCKNGSAGINFEHTGKKSLSSFFFDPPHYYFLLTLFLLGVDGHTVLRYVSDIYTDTILRFAKTINSQTKSIFHSQGGQESSINRRGSAASATSQGFDSNPRRIEWKMTSKLTLGVRFAETRLSDLILQNEVKVLEFNNYGKYFITDMKMSPDAFVQMAFQAAYYGLYGKCESTYEPAMTKTYLHGRTEAIRSVTDASVNFVETYFSSAADGDKLESLRKALKAHTGLTRDCAKGQGHDRHLYAMECLWDRTHKDEKKPSIFTDPGWNTMNHTVISTSNCGNPALRLFGFGPVVSDGFGIGYIIKEDGIAFVASSKHRQTERLLATLEAYLLDVQGMLMKEKYPGGLSQRQRLLAMEEAHEMINGYSYFDNGDIASDTSSQGSSSSSSVTRKIGKRLVLRESH</sequence>
<dbReference type="AlphaFoldDB" id="A0AAD5PIQ2"/>
<dbReference type="GO" id="GO:0005739">
    <property type="term" value="C:mitochondrion"/>
    <property type="evidence" value="ECO:0007669"/>
    <property type="project" value="TreeGrafter"/>
</dbReference>
<keyword evidence="5" id="KW-0443">Lipid metabolism</keyword>
<evidence type="ECO:0000256" key="4">
    <source>
        <dbReference type="ARBA" id="ARBA00022832"/>
    </source>
</evidence>
<evidence type="ECO:0000256" key="8">
    <source>
        <dbReference type="SAM" id="MobiDB-lite"/>
    </source>
</evidence>
<dbReference type="Proteomes" id="UP001209540">
    <property type="component" value="Unassembled WGS sequence"/>
</dbReference>
<dbReference type="GO" id="GO:0004092">
    <property type="term" value="F:carnitine O-acetyltransferase activity"/>
    <property type="evidence" value="ECO:0007669"/>
    <property type="project" value="TreeGrafter"/>
</dbReference>
<dbReference type="InterPro" id="IPR000542">
    <property type="entry name" value="Carn_acyl_trans"/>
</dbReference>
<evidence type="ECO:0000313" key="10">
    <source>
        <dbReference type="EMBL" id="KAI9274672.1"/>
    </source>
</evidence>
<dbReference type="EMBL" id="JAIXMP010000004">
    <property type="protein sequence ID" value="KAI9274672.1"/>
    <property type="molecule type" value="Genomic_DNA"/>
</dbReference>
<comment type="caution">
    <text evidence="10">The sequence shown here is derived from an EMBL/GenBank/DDBJ whole genome shotgun (WGS) entry which is preliminary data.</text>
</comment>
<keyword evidence="11" id="KW-1185">Reference proteome</keyword>
<reference evidence="10" key="1">
    <citation type="journal article" date="2022" name="IScience">
        <title>Evolution of zygomycete secretomes and the origins of terrestrial fungal ecologies.</title>
        <authorList>
            <person name="Chang Y."/>
            <person name="Wang Y."/>
            <person name="Mondo S."/>
            <person name="Ahrendt S."/>
            <person name="Andreopoulos W."/>
            <person name="Barry K."/>
            <person name="Beard J."/>
            <person name="Benny G.L."/>
            <person name="Blankenship S."/>
            <person name="Bonito G."/>
            <person name="Cuomo C."/>
            <person name="Desiro A."/>
            <person name="Gervers K.A."/>
            <person name="Hundley H."/>
            <person name="Kuo A."/>
            <person name="LaButti K."/>
            <person name="Lang B.F."/>
            <person name="Lipzen A."/>
            <person name="O'Donnell K."/>
            <person name="Pangilinan J."/>
            <person name="Reynolds N."/>
            <person name="Sandor L."/>
            <person name="Smith M.E."/>
            <person name="Tsang A."/>
            <person name="Grigoriev I.V."/>
            <person name="Stajich J.E."/>
            <person name="Spatafora J.W."/>
        </authorList>
    </citation>
    <scope>NUCLEOTIDE SEQUENCE</scope>
    <source>
        <strain evidence="10">RSA 2281</strain>
    </source>
</reference>
<evidence type="ECO:0000256" key="1">
    <source>
        <dbReference type="ARBA" id="ARBA00005232"/>
    </source>
</evidence>
<dbReference type="Gene3D" id="3.30.559.10">
    <property type="entry name" value="Chloramphenicol acetyltransferase-like domain"/>
    <property type="match status" value="1"/>
</dbReference>
<dbReference type="PANTHER" id="PTHR22589">
    <property type="entry name" value="CARNITINE O-ACYLTRANSFERASE"/>
    <property type="match status" value="1"/>
</dbReference>
<dbReference type="PANTHER" id="PTHR22589:SF29">
    <property type="entry name" value="MITOCHONDRIAL CARNITINE O-ACETYLTRANSFERASE-RELATED"/>
    <property type="match status" value="1"/>
</dbReference>
<dbReference type="InterPro" id="IPR023213">
    <property type="entry name" value="CAT-like_dom_sf"/>
</dbReference>
<dbReference type="GO" id="GO:0006631">
    <property type="term" value="P:fatty acid metabolic process"/>
    <property type="evidence" value="ECO:0007669"/>
    <property type="project" value="UniProtKB-KW"/>
</dbReference>
<name>A0AAD5PIQ2_9FUNG</name>
<feature type="active site" description="Proton acceptor" evidence="7">
    <location>
        <position position="329"/>
    </location>
</feature>
<feature type="region of interest" description="Disordered" evidence="8">
    <location>
        <begin position="391"/>
        <end position="412"/>
    </location>
</feature>
<evidence type="ECO:0000256" key="2">
    <source>
        <dbReference type="ARBA" id="ARBA00022448"/>
    </source>
</evidence>
<dbReference type="InterPro" id="IPR042572">
    <property type="entry name" value="Carn_acyl_trans_N"/>
</dbReference>
<keyword evidence="4" id="KW-0276">Fatty acid metabolism</keyword>
<dbReference type="Gene3D" id="1.10.275.20">
    <property type="entry name" value="Choline/Carnitine o-acyltransferase"/>
    <property type="match status" value="1"/>
</dbReference>
<reference evidence="10" key="2">
    <citation type="submission" date="2023-02" db="EMBL/GenBank/DDBJ databases">
        <authorList>
            <consortium name="DOE Joint Genome Institute"/>
            <person name="Mondo S.J."/>
            <person name="Chang Y."/>
            <person name="Wang Y."/>
            <person name="Ahrendt S."/>
            <person name="Andreopoulos W."/>
            <person name="Barry K."/>
            <person name="Beard J."/>
            <person name="Benny G.L."/>
            <person name="Blankenship S."/>
            <person name="Bonito G."/>
            <person name="Cuomo C."/>
            <person name="Desiro A."/>
            <person name="Gervers K.A."/>
            <person name="Hundley H."/>
            <person name="Kuo A."/>
            <person name="LaButti K."/>
            <person name="Lang B.F."/>
            <person name="Lipzen A."/>
            <person name="O'Donnell K."/>
            <person name="Pangilinan J."/>
            <person name="Reynolds N."/>
            <person name="Sandor L."/>
            <person name="Smith M.W."/>
            <person name="Tsang A."/>
            <person name="Grigoriev I.V."/>
            <person name="Stajich J.E."/>
            <person name="Spatafora J.W."/>
        </authorList>
    </citation>
    <scope>NUCLEOTIDE SEQUENCE</scope>
    <source>
        <strain evidence="10">RSA 2281</strain>
    </source>
</reference>
<dbReference type="InterPro" id="IPR039551">
    <property type="entry name" value="Cho/carn_acyl_trans"/>
</dbReference>
<evidence type="ECO:0000313" key="11">
    <source>
        <dbReference type="Proteomes" id="UP001209540"/>
    </source>
</evidence>
<evidence type="ECO:0000256" key="6">
    <source>
        <dbReference type="ARBA" id="ARBA00023315"/>
    </source>
</evidence>
<feature type="domain" description="Choline/carnitine acyltransferase" evidence="9">
    <location>
        <begin position="356"/>
        <end position="643"/>
    </location>
</feature>
<keyword evidence="3" id="KW-0808">Transferase</keyword>
<accession>A0AAD5PIQ2</accession>